<evidence type="ECO:0000313" key="12">
    <source>
        <dbReference type="Proteomes" id="UP000000851"/>
    </source>
</evidence>
<feature type="transmembrane region" description="Helical" evidence="9">
    <location>
        <begin position="93"/>
        <end position="113"/>
    </location>
</feature>
<evidence type="ECO:0000256" key="9">
    <source>
        <dbReference type="RuleBase" id="RU363032"/>
    </source>
</evidence>
<dbReference type="AlphaFoldDB" id="C7Q114"/>
<name>C7Q114_CATAD</name>
<keyword evidence="3 9" id="KW-0813">Transport</keyword>
<evidence type="ECO:0000256" key="8">
    <source>
        <dbReference type="ARBA" id="ARBA00023136"/>
    </source>
</evidence>
<dbReference type="KEGG" id="cai:Caci_2776"/>
<evidence type="ECO:0000259" key="10">
    <source>
        <dbReference type="PROSITE" id="PS50928"/>
    </source>
</evidence>
<dbReference type="CDD" id="cd06261">
    <property type="entry name" value="TM_PBP2"/>
    <property type="match status" value="1"/>
</dbReference>
<keyword evidence="12" id="KW-1185">Reference proteome</keyword>
<feature type="domain" description="ABC transmembrane type-1" evidence="10">
    <location>
        <begin position="48"/>
        <end position="241"/>
    </location>
</feature>
<dbReference type="PANTHER" id="PTHR30614:SF20">
    <property type="entry name" value="GLUTAMINE TRANSPORT SYSTEM PERMEASE PROTEIN GLNP"/>
    <property type="match status" value="1"/>
</dbReference>
<dbReference type="eggNOG" id="COG0765">
    <property type="taxonomic scope" value="Bacteria"/>
</dbReference>
<dbReference type="PROSITE" id="PS50928">
    <property type="entry name" value="ABC_TM1"/>
    <property type="match status" value="1"/>
</dbReference>
<keyword evidence="7 9" id="KW-1133">Transmembrane helix</keyword>
<protein>
    <submittedName>
        <fullName evidence="11">Polar amino acid ABC transporter, inner membrane subunit</fullName>
    </submittedName>
</protein>
<dbReference type="STRING" id="479433.Caci_2776"/>
<dbReference type="Gene3D" id="1.10.3720.10">
    <property type="entry name" value="MetI-like"/>
    <property type="match status" value="1"/>
</dbReference>
<evidence type="ECO:0000256" key="3">
    <source>
        <dbReference type="ARBA" id="ARBA00022448"/>
    </source>
</evidence>
<evidence type="ECO:0000256" key="6">
    <source>
        <dbReference type="ARBA" id="ARBA00022970"/>
    </source>
</evidence>
<evidence type="ECO:0000256" key="4">
    <source>
        <dbReference type="ARBA" id="ARBA00022475"/>
    </source>
</evidence>
<gene>
    <name evidence="11" type="ordered locus">Caci_2776</name>
</gene>
<keyword evidence="6" id="KW-0029">Amino-acid transport</keyword>
<feature type="transmembrane region" description="Helical" evidence="9">
    <location>
        <begin position="220"/>
        <end position="238"/>
    </location>
</feature>
<comment type="similarity">
    <text evidence="2">Belongs to the binding-protein-dependent transport system permease family. HisMQ subfamily.</text>
</comment>
<dbReference type="HOGENOM" id="CLU_019602_1_1_11"/>
<evidence type="ECO:0000256" key="1">
    <source>
        <dbReference type="ARBA" id="ARBA00004651"/>
    </source>
</evidence>
<evidence type="ECO:0000256" key="7">
    <source>
        <dbReference type="ARBA" id="ARBA00022989"/>
    </source>
</evidence>
<dbReference type="PANTHER" id="PTHR30614">
    <property type="entry name" value="MEMBRANE COMPONENT OF AMINO ACID ABC TRANSPORTER"/>
    <property type="match status" value="1"/>
</dbReference>
<dbReference type="OrthoDB" id="9814902at2"/>
<dbReference type="Pfam" id="PF00528">
    <property type="entry name" value="BPD_transp_1"/>
    <property type="match status" value="1"/>
</dbReference>
<keyword evidence="4" id="KW-1003">Cell membrane</keyword>
<dbReference type="InterPro" id="IPR010065">
    <property type="entry name" value="AA_ABC_transptr_permease_3TM"/>
</dbReference>
<dbReference type="InterPro" id="IPR043429">
    <property type="entry name" value="ArtM/GltK/GlnP/TcyL/YhdX-like"/>
</dbReference>
<accession>C7Q114</accession>
<dbReference type="SUPFAM" id="SSF161098">
    <property type="entry name" value="MetI-like"/>
    <property type="match status" value="1"/>
</dbReference>
<organism evidence="11 12">
    <name type="scientific">Catenulispora acidiphila (strain DSM 44928 / JCM 14897 / NBRC 102108 / NRRL B-24433 / ID139908)</name>
    <dbReference type="NCBI Taxonomy" id="479433"/>
    <lineage>
        <taxon>Bacteria</taxon>
        <taxon>Bacillati</taxon>
        <taxon>Actinomycetota</taxon>
        <taxon>Actinomycetes</taxon>
        <taxon>Catenulisporales</taxon>
        <taxon>Catenulisporaceae</taxon>
        <taxon>Catenulispora</taxon>
    </lineage>
</organism>
<evidence type="ECO:0000256" key="5">
    <source>
        <dbReference type="ARBA" id="ARBA00022692"/>
    </source>
</evidence>
<comment type="subcellular location">
    <subcellularLocation>
        <location evidence="1 9">Cell membrane</location>
        <topology evidence="1 9">Multi-pass membrane protein</topology>
    </subcellularLocation>
</comment>
<dbReference type="InterPro" id="IPR035906">
    <property type="entry name" value="MetI-like_sf"/>
</dbReference>
<dbReference type="GO" id="GO:0022857">
    <property type="term" value="F:transmembrane transporter activity"/>
    <property type="evidence" value="ECO:0007669"/>
    <property type="project" value="InterPro"/>
</dbReference>
<reference evidence="11 12" key="1">
    <citation type="journal article" date="2009" name="Stand. Genomic Sci.">
        <title>Complete genome sequence of Catenulispora acidiphila type strain (ID 139908).</title>
        <authorList>
            <person name="Copeland A."/>
            <person name="Lapidus A."/>
            <person name="Glavina Del Rio T."/>
            <person name="Nolan M."/>
            <person name="Lucas S."/>
            <person name="Chen F."/>
            <person name="Tice H."/>
            <person name="Cheng J.F."/>
            <person name="Bruce D."/>
            <person name="Goodwin L."/>
            <person name="Pitluck S."/>
            <person name="Mikhailova N."/>
            <person name="Pati A."/>
            <person name="Ivanova N."/>
            <person name="Mavromatis K."/>
            <person name="Chen A."/>
            <person name="Palaniappan K."/>
            <person name="Chain P."/>
            <person name="Land M."/>
            <person name="Hauser L."/>
            <person name="Chang Y.J."/>
            <person name="Jeffries C.D."/>
            <person name="Chertkov O."/>
            <person name="Brettin T."/>
            <person name="Detter J.C."/>
            <person name="Han C."/>
            <person name="Ali Z."/>
            <person name="Tindall B.J."/>
            <person name="Goker M."/>
            <person name="Bristow J."/>
            <person name="Eisen J.A."/>
            <person name="Markowitz V."/>
            <person name="Hugenholtz P."/>
            <person name="Kyrpides N.C."/>
            <person name="Klenk H.P."/>
        </authorList>
    </citation>
    <scope>NUCLEOTIDE SEQUENCE [LARGE SCALE GENOMIC DNA]</scope>
    <source>
        <strain evidence="12">DSM 44928 / JCM 14897 / NBRC 102108 / NRRL B-24433 / ID139908</strain>
    </source>
</reference>
<dbReference type="EMBL" id="CP001700">
    <property type="protein sequence ID" value="ACU71689.1"/>
    <property type="molecule type" value="Genomic_DNA"/>
</dbReference>
<keyword evidence="8 9" id="KW-0472">Membrane</keyword>
<dbReference type="RefSeq" id="WP_012786982.1">
    <property type="nucleotide sequence ID" value="NC_013131.1"/>
</dbReference>
<proteinExistence type="inferred from homology"/>
<evidence type="ECO:0000256" key="2">
    <source>
        <dbReference type="ARBA" id="ARBA00010072"/>
    </source>
</evidence>
<feature type="transmembrane region" description="Helical" evidence="9">
    <location>
        <begin position="47"/>
        <end position="72"/>
    </location>
</feature>
<dbReference type="InParanoid" id="C7Q114"/>
<sequence length="258" mass="27772">MIAIGCTAGFAAVVGVLVVTSPGWPRFRESFLSWSVFRSSMPDILRGFWLNIQIFMVAEPIILILGLGVALIRTTKSPGLLPFRLTATLYADVFRGVPTLLLILVVGFGIPALQLSGTPKDPVVLGVVALTLSYVAYVSEVFRAGLDSVHPSQRAAATALGLSERQTLRFVVLPQAIRNVVPPLLNDFSALQKDTALVSTLGVVESLRQAQIHESLTFNYTPYVGAALLFIAVTVPLARYTDRLARRAAARQQAGGAR</sequence>
<dbReference type="NCBIfam" id="TIGR01726">
    <property type="entry name" value="HEQRo_perm_3TM"/>
    <property type="match status" value="1"/>
</dbReference>
<keyword evidence="5 9" id="KW-0812">Transmembrane</keyword>
<evidence type="ECO:0000313" key="11">
    <source>
        <dbReference type="EMBL" id="ACU71689.1"/>
    </source>
</evidence>
<dbReference type="GO" id="GO:0043190">
    <property type="term" value="C:ATP-binding cassette (ABC) transporter complex"/>
    <property type="evidence" value="ECO:0007669"/>
    <property type="project" value="InterPro"/>
</dbReference>
<dbReference type="Proteomes" id="UP000000851">
    <property type="component" value="Chromosome"/>
</dbReference>
<dbReference type="GO" id="GO:0006865">
    <property type="term" value="P:amino acid transport"/>
    <property type="evidence" value="ECO:0007669"/>
    <property type="project" value="UniProtKB-KW"/>
</dbReference>
<dbReference type="InterPro" id="IPR000515">
    <property type="entry name" value="MetI-like"/>
</dbReference>